<dbReference type="AlphaFoldDB" id="A0A5D6VYH9"/>
<evidence type="ECO:0000256" key="3">
    <source>
        <dbReference type="ARBA" id="ARBA00022553"/>
    </source>
</evidence>
<feature type="domain" description="Signal transduction histidine kinase dimerisation/phosphoacceptor" evidence="4">
    <location>
        <begin position="156"/>
        <end position="221"/>
    </location>
</feature>
<keyword evidence="6" id="KW-1185">Reference proteome</keyword>
<dbReference type="Proteomes" id="UP000323646">
    <property type="component" value="Unassembled WGS sequence"/>
</dbReference>
<dbReference type="InterPro" id="IPR036097">
    <property type="entry name" value="HisK_dim/P_sf"/>
</dbReference>
<gene>
    <name evidence="5" type="ORF">FZ040_12655</name>
</gene>
<evidence type="ECO:0000313" key="5">
    <source>
        <dbReference type="EMBL" id="TYZ19949.1"/>
    </source>
</evidence>
<protein>
    <recommendedName>
        <fullName evidence="2">histidine kinase</fullName>
        <ecNumber evidence="2">2.7.13.3</ecNumber>
    </recommendedName>
</protein>
<evidence type="ECO:0000256" key="2">
    <source>
        <dbReference type="ARBA" id="ARBA00012438"/>
    </source>
</evidence>
<dbReference type="SMART" id="SM00388">
    <property type="entry name" value="HisKA"/>
    <property type="match status" value="1"/>
</dbReference>
<name>A0A5D6VYH9_9FIRM</name>
<evidence type="ECO:0000259" key="4">
    <source>
        <dbReference type="SMART" id="SM00388"/>
    </source>
</evidence>
<sequence>MGDEAFGADILQEIMGHISEGICLLNESGEILDINRAGLAIMENTRDACLNLQFGDAFHCENSLERGCGHGGVCRHCPVRKNLEAAIMEDSFSSEFTVRMYSARRSRGVWLRLSVSQIKSPAGKRILIVLTDDTDRKDDERRLGQAQARADEAEEMKQQFLSHKNHEIRTAINGITGMLELMGRETLTEKQQRYWQNAKKSADELVRLIGELFAFRKPTAVPERPEVLRDEDEAEVEALMKYCLHKLEQSEWGDKPEVEG</sequence>
<dbReference type="EMBL" id="VTOY01000018">
    <property type="protein sequence ID" value="TYZ19949.1"/>
    <property type="molecule type" value="Genomic_DNA"/>
</dbReference>
<dbReference type="CDD" id="cd00082">
    <property type="entry name" value="HisKA"/>
    <property type="match status" value="1"/>
</dbReference>
<dbReference type="GO" id="GO:0000155">
    <property type="term" value="F:phosphorelay sensor kinase activity"/>
    <property type="evidence" value="ECO:0007669"/>
    <property type="project" value="InterPro"/>
</dbReference>
<dbReference type="Gene3D" id="1.10.287.130">
    <property type="match status" value="1"/>
</dbReference>
<dbReference type="Pfam" id="PF00512">
    <property type="entry name" value="HisKA"/>
    <property type="match status" value="1"/>
</dbReference>
<proteinExistence type="predicted"/>
<dbReference type="SUPFAM" id="SSF55785">
    <property type="entry name" value="PYP-like sensor domain (PAS domain)"/>
    <property type="match status" value="1"/>
</dbReference>
<dbReference type="PANTHER" id="PTHR45339:SF5">
    <property type="entry name" value="HISTIDINE KINASE"/>
    <property type="match status" value="1"/>
</dbReference>
<reference evidence="5 6" key="1">
    <citation type="submission" date="2019-08" db="EMBL/GenBank/DDBJ databases">
        <title>Selenomonas sp. mPRGC5 and Selenomonas sp. mPRGC8 isolated from ruminal fluid of dairy goat (Capra hircus).</title>
        <authorList>
            <person name="Poothong S."/>
            <person name="Nuengjamnong C."/>
            <person name="Tanasupawat S."/>
        </authorList>
    </citation>
    <scope>NUCLEOTIDE SEQUENCE [LARGE SCALE GENOMIC DNA]</scope>
    <source>
        <strain evidence="6">mPRGC5</strain>
    </source>
</reference>
<dbReference type="Gene3D" id="3.30.450.20">
    <property type="entry name" value="PAS domain"/>
    <property type="match status" value="1"/>
</dbReference>
<comment type="catalytic activity">
    <reaction evidence="1">
        <text>ATP + protein L-histidine = ADP + protein N-phospho-L-histidine.</text>
        <dbReference type="EC" id="2.7.13.3"/>
    </reaction>
</comment>
<dbReference type="EC" id="2.7.13.3" evidence="2"/>
<dbReference type="InterPro" id="IPR000014">
    <property type="entry name" value="PAS"/>
</dbReference>
<dbReference type="RefSeq" id="WP_149172333.1">
    <property type="nucleotide sequence ID" value="NZ_VTOY01000018.1"/>
</dbReference>
<evidence type="ECO:0000256" key="1">
    <source>
        <dbReference type="ARBA" id="ARBA00000085"/>
    </source>
</evidence>
<evidence type="ECO:0000313" key="6">
    <source>
        <dbReference type="Proteomes" id="UP000323646"/>
    </source>
</evidence>
<dbReference type="CDD" id="cd00130">
    <property type="entry name" value="PAS"/>
    <property type="match status" value="1"/>
</dbReference>
<dbReference type="InterPro" id="IPR035965">
    <property type="entry name" value="PAS-like_dom_sf"/>
</dbReference>
<dbReference type="OrthoDB" id="9792991at2"/>
<organism evidence="5 6">
    <name type="scientific">Selenomonas ruminis</name>
    <dbReference type="NCBI Taxonomy" id="2593411"/>
    <lineage>
        <taxon>Bacteria</taxon>
        <taxon>Bacillati</taxon>
        <taxon>Bacillota</taxon>
        <taxon>Negativicutes</taxon>
        <taxon>Selenomonadales</taxon>
        <taxon>Selenomonadaceae</taxon>
        <taxon>Selenomonas</taxon>
    </lineage>
</organism>
<dbReference type="InterPro" id="IPR003661">
    <property type="entry name" value="HisK_dim/P_dom"/>
</dbReference>
<comment type="caution">
    <text evidence="5">The sequence shown here is derived from an EMBL/GenBank/DDBJ whole genome shotgun (WGS) entry which is preliminary data.</text>
</comment>
<keyword evidence="3" id="KW-0597">Phosphoprotein</keyword>
<accession>A0A5D6VYH9</accession>
<dbReference type="SUPFAM" id="SSF47384">
    <property type="entry name" value="Homodimeric domain of signal transducing histidine kinase"/>
    <property type="match status" value="1"/>
</dbReference>
<dbReference type="PANTHER" id="PTHR45339">
    <property type="entry name" value="HYBRID SIGNAL TRANSDUCTION HISTIDINE KINASE J"/>
    <property type="match status" value="1"/>
</dbReference>